<dbReference type="AlphaFoldDB" id="A0A328NZL9"/>
<evidence type="ECO:0000313" key="1">
    <source>
        <dbReference type="EMBL" id="RAO37400.1"/>
    </source>
</evidence>
<accession>A0A328NZL9</accession>
<organism evidence="1 2">
    <name type="scientific">Micromonospora saelicesensis</name>
    <dbReference type="NCBI Taxonomy" id="285676"/>
    <lineage>
        <taxon>Bacteria</taxon>
        <taxon>Bacillati</taxon>
        <taxon>Actinomycetota</taxon>
        <taxon>Actinomycetes</taxon>
        <taxon>Micromonosporales</taxon>
        <taxon>Micromonosporaceae</taxon>
        <taxon>Micromonospora</taxon>
    </lineage>
</organism>
<protein>
    <submittedName>
        <fullName evidence="1">Uncharacterized protein</fullName>
    </submittedName>
</protein>
<name>A0A328NZL9_9ACTN</name>
<dbReference type="Proteomes" id="UP000249419">
    <property type="component" value="Unassembled WGS sequence"/>
</dbReference>
<proteinExistence type="predicted"/>
<evidence type="ECO:0000313" key="2">
    <source>
        <dbReference type="Proteomes" id="UP000249419"/>
    </source>
</evidence>
<dbReference type="EMBL" id="PYAG01000005">
    <property type="protein sequence ID" value="RAO37400.1"/>
    <property type="molecule type" value="Genomic_DNA"/>
</dbReference>
<reference evidence="1 2" key="1">
    <citation type="submission" date="2018-03" db="EMBL/GenBank/DDBJ databases">
        <title>Defining the species Micromonospora saelicesensis and Micromonospora noduli under the framework of genomics.</title>
        <authorList>
            <person name="Riesco R."/>
            <person name="Trujillo M.E."/>
        </authorList>
    </citation>
    <scope>NUCLEOTIDE SEQUENCE [LARGE SCALE GENOMIC DNA]</scope>
    <source>
        <strain evidence="1 2">PSN13</strain>
    </source>
</reference>
<sequence>MHFYMHRPASLLAAAPSHRVSCPATGGDVGRAHQAPAGNADLNVVPCSLPRGRSLGTSAVVEVLR</sequence>
<comment type="caution">
    <text evidence="1">The sequence shown here is derived from an EMBL/GenBank/DDBJ whole genome shotgun (WGS) entry which is preliminary data.</text>
</comment>
<gene>
    <name evidence="1" type="ORF">PSN13_01382</name>
</gene>